<protein>
    <submittedName>
        <fullName evidence="1">Uncharacterized protein</fullName>
    </submittedName>
</protein>
<feature type="non-terminal residue" evidence="1">
    <location>
        <position position="271"/>
    </location>
</feature>
<organism evidence="1">
    <name type="scientific">marine sediment metagenome</name>
    <dbReference type="NCBI Taxonomy" id="412755"/>
    <lineage>
        <taxon>unclassified sequences</taxon>
        <taxon>metagenomes</taxon>
        <taxon>ecological metagenomes</taxon>
    </lineage>
</organism>
<sequence>MPFTVGQYLTANDLKSQEDAHTLGYGVVNGLKVIPTGPPDLDVHVEIGKAYVADTLVEKGVVTDLAVTAADPTNPRKDIVVCNSIGTLSIVAGTPEAALPDANVGVYTLNPEPPNIPANSIILAEIWVPAGAAAITAAEIYDKRVSIADFLTHKGDVSAHHDKYTNAEAQAQAAALIAIHAALATVHQDAPAIAAAIAAAEVAAHTTPAAHHTKYTDGEAGAVADGKIATHATDDDAHHDKYTNAEAQAQAAALIAIHAALATVHQDAPAI</sequence>
<comment type="caution">
    <text evidence="1">The sequence shown here is derived from an EMBL/GenBank/DDBJ whole genome shotgun (WGS) entry which is preliminary data.</text>
</comment>
<reference evidence="1" key="1">
    <citation type="journal article" date="2014" name="Front. Microbiol.">
        <title>High frequency of phylogenetically diverse reductive dehalogenase-homologous genes in deep subseafloor sedimentary metagenomes.</title>
        <authorList>
            <person name="Kawai M."/>
            <person name="Futagami T."/>
            <person name="Toyoda A."/>
            <person name="Takaki Y."/>
            <person name="Nishi S."/>
            <person name="Hori S."/>
            <person name="Arai W."/>
            <person name="Tsubouchi T."/>
            <person name="Morono Y."/>
            <person name="Uchiyama I."/>
            <person name="Ito T."/>
            <person name="Fujiyama A."/>
            <person name="Inagaki F."/>
            <person name="Takami H."/>
        </authorList>
    </citation>
    <scope>NUCLEOTIDE SEQUENCE</scope>
    <source>
        <strain evidence="1">Expedition CK06-06</strain>
    </source>
</reference>
<dbReference type="AlphaFoldDB" id="X1R0D5"/>
<proteinExistence type="predicted"/>
<evidence type="ECO:0000313" key="1">
    <source>
        <dbReference type="EMBL" id="GAI60541.1"/>
    </source>
</evidence>
<name>X1R0D5_9ZZZZ</name>
<gene>
    <name evidence="1" type="ORF">S12H4_01003</name>
</gene>
<dbReference type="EMBL" id="BARW01000173">
    <property type="protein sequence ID" value="GAI60541.1"/>
    <property type="molecule type" value="Genomic_DNA"/>
</dbReference>
<accession>X1R0D5</accession>